<feature type="region of interest" description="Disordered" evidence="2">
    <location>
        <begin position="1"/>
        <end position="39"/>
    </location>
</feature>
<dbReference type="PANTHER" id="PTHR43591">
    <property type="entry name" value="METHYLTRANSFERASE"/>
    <property type="match status" value="1"/>
</dbReference>
<comment type="similarity">
    <text evidence="1">Belongs to the methyltransferase superfamily. LaeA methyltransferase family.</text>
</comment>
<dbReference type="PANTHER" id="PTHR43591:SF10">
    <property type="entry name" value="ABC TRANSMEMBRANE TYPE-1 DOMAIN-CONTAINING PROTEIN-RELATED"/>
    <property type="match status" value="1"/>
</dbReference>
<proteinExistence type="inferred from homology"/>
<keyword evidence="3" id="KW-0808">Transferase</keyword>
<protein>
    <submittedName>
        <fullName evidence="3">S-adenosyl-L-methionine-dependent methyltransferase</fullName>
    </submittedName>
</protein>
<accession>A0AAV9GM87</accession>
<evidence type="ECO:0000313" key="4">
    <source>
        <dbReference type="Proteomes" id="UP001321760"/>
    </source>
</evidence>
<dbReference type="GO" id="GO:0008168">
    <property type="term" value="F:methyltransferase activity"/>
    <property type="evidence" value="ECO:0007669"/>
    <property type="project" value="UniProtKB-KW"/>
</dbReference>
<reference evidence="3" key="2">
    <citation type="submission" date="2023-05" db="EMBL/GenBank/DDBJ databases">
        <authorList>
            <consortium name="Lawrence Berkeley National Laboratory"/>
            <person name="Steindorff A."/>
            <person name="Hensen N."/>
            <person name="Bonometti L."/>
            <person name="Westerberg I."/>
            <person name="Brannstrom I.O."/>
            <person name="Guillou S."/>
            <person name="Cros-Aarteil S."/>
            <person name="Calhoun S."/>
            <person name="Haridas S."/>
            <person name="Kuo A."/>
            <person name="Mondo S."/>
            <person name="Pangilinan J."/>
            <person name="Riley R."/>
            <person name="Labutti K."/>
            <person name="Andreopoulos B."/>
            <person name="Lipzen A."/>
            <person name="Chen C."/>
            <person name="Yanf M."/>
            <person name="Daum C."/>
            <person name="Ng V."/>
            <person name="Clum A."/>
            <person name="Ohm R."/>
            <person name="Martin F."/>
            <person name="Silar P."/>
            <person name="Natvig D."/>
            <person name="Lalanne C."/>
            <person name="Gautier V."/>
            <person name="Ament-Velasquez S.L."/>
            <person name="Kruys A."/>
            <person name="Hutchinson M.I."/>
            <person name="Powell A.J."/>
            <person name="Barry K."/>
            <person name="Miller A.N."/>
            <person name="Grigoriev I.V."/>
            <person name="Debuchy R."/>
            <person name="Gladieux P."/>
            <person name="Thoren M.H."/>
            <person name="Johannesson H."/>
        </authorList>
    </citation>
    <scope>NUCLEOTIDE SEQUENCE</scope>
    <source>
        <strain evidence="3">PSN243</strain>
    </source>
</reference>
<dbReference type="InterPro" id="IPR029063">
    <property type="entry name" value="SAM-dependent_MTases_sf"/>
</dbReference>
<sequence>MASKQPESQVEVDILPPKHWAEQGTDQGQDGADDSSSTESLNSSILEYRTIHGRTYQSEKHADYWGPVDKTHREAMDINHHVLTLLLDGKLHLAPIPKDIKKAVDIGTGTGIWAIDFAEQFPEATIIGTDIAPIQPTWVPPNLTFQIDDCTLPWTFPPSSLDYIHTRWLISSIPSWPSLFRHAFTALKPNGYLESYEPASGFESENSSLLPTHALYQWGRIFVQGGRKLGRSWTLWEEDVQRKAMEEAGFVDVQVKEVKTPVGTWPRAKREKEIGAYMQLAFEQDAEGTVLFMATTLGWSREEVGVFLDCFRREIRQGRTMPFFRQRVVWGRKP</sequence>
<evidence type="ECO:0000256" key="1">
    <source>
        <dbReference type="ARBA" id="ARBA00038158"/>
    </source>
</evidence>
<dbReference type="GO" id="GO:0032259">
    <property type="term" value="P:methylation"/>
    <property type="evidence" value="ECO:0007669"/>
    <property type="project" value="UniProtKB-KW"/>
</dbReference>
<dbReference type="CDD" id="cd02440">
    <property type="entry name" value="AdoMet_MTases"/>
    <property type="match status" value="1"/>
</dbReference>
<gene>
    <name evidence="3" type="ORF">QBC34DRAFT_113427</name>
</gene>
<organism evidence="3 4">
    <name type="scientific">Podospora aff. communis PSN243</name>
    <dbReference type="NCBI Taxonomy" id="3040156"/>
    <lineage>
        <taxon>Eukaryota</taxon>
        <taxon>Fungi</taxon>
        <taxon>Dikarya</taxon>
        <taxon>Ascomycota</taxon>
        <taxon>Pezizomycotina</taxon>
        <taxon>Sordariomycetes</taxon>
        <taxon>Sordariomycetidae</taxon>
        <taxon>Sordariales</taxon>
        <taxon>Podosporaceae</taxon>
        <taxon>Podospora</taxon>
    </lineage>
</organism>
<dbReference type="Pfam" id="PF13489">
    <property type="entry name" value="Methyltransf_23"/>
    <property type="match status" value="1"/>
</dbReference>
<dbReference type="Proteomes" id="UP001321760">
    <property type="component" value="Unassembled WGS sequence"/>
</dbReference>
<evidence type="ECO:0000256" key="2">
    <source>
        <dbReference type="SAM" id="MobiDB-lite"/>
    </source>
</evidence>
<name>A0AAV9GM87_9PEZI</name>
<evidence type="ECO:0000313" key="3">
    <source>
        <dbReference type="EMBL" id="KAK4448408.1"/>
    </source>
</evidence>
<comment type="caution">
    <text evidence="3">The sequence shown here is derived from an EMBL/GenBank/DDBJ whole genome shotgun (WGS) entry which is preliminary data.</text>
</comment>
<keyword evidence="3" id="KW-0489">Methyltransferase</keyword>
<dbReference type="EMBL" id="MU865943">
    <property type="protein sequence ID" value="KAK4448408.1"/>
    <property type="molecule type" value="Genomic_DNA"/>
</dbReference>
<feature type="compositionally biased region" description="Low complexity" evidence="2">
    <location>
        <begin position="23"/>
        <end position="39"/>
    </location>
</feature>
<dbReference type="SUPFAM" id="SSF53335">
    <property type="entry name" value="S-adenosyl-L-methionine-dependent methyltransferases"/>
    <property type="match status" value="1"/>
</dbReference>
<reference evidence="3" key="1">
    <citation type="journal article" date="2023" name="Mol. Phylogenet. Evol.">
        <title>Genome-scale phylogeny and comparative genomics of the fungal order Sordariales.</title>
        <authorList>
            <person name="Hensen N."/>
            <person name="Bonometti L."/>
            <person name="Westerberg I."/>
            <person name="Brannstrom I.O."/>
            <person name="Guillou S."/>
            <person name="Cros-Aarteil S."/>
            <person name="Calhoun S."/>
            <person name="Haridas S."/>
            <person name="Kuo A."/>
            <person name="Mondo S."/>
            <person name="Pangilinan J."/>
            <person name="Riley R."/>
            <person name="LaButti K."/>
            <person name="Andreopoulos B."/>
            <person name="Lipzen A."/>
            <person name="Chen C."/>
            <person name="Yan M."/>
            <person name="Daum C."/>
            <person name="Ng V."/>
            <person name="Clum A."/>
            <person name="Steindorff A."/>
            <person name="Ohm R.A."/>
            <person name="Martin F."/>
            <person name="Silar P."/>
            <person name="Natvig D.O."/>
            <person name="Lalanne C."/>
            <person name="Gautier V."/>
            <person name="Ament-Velasquez S.L."/>
            <person name="Kruys A."/>
            <person name="Hutchinson M.I."/>
            <person name="Powell A.J."/>
            <person name="Barry K."/>
            <person name="Miller A.N."/>
            <person name="Grigoriev I.V."/>
            <person name="Debuchy R."/>
            <person name="Gladieux P."/>
            <person name="Hiltunen Thoren M."/>
            <person name="Johannesson H."/>
        </authorList>
    </citation>
    <scope>NUCLEOTIDE SEQUENCE</scope>
    <source>
        <strain evidence="3">PSN243</strain>
    </source>
</reference>
<dbReference type="AlphaFoldDB" id="A0AAV9GM87"/>
<keyword evidence="4" id="KW-1185">Reference proteome</keyword>
<dbReference type="Gene3D" id="3.40.50.150">
    <property type="entry name" value="Vaccinia Virus protein VP39"/>
    <property type="match status" value="1"/>
</dbReference>